<dbReference type="GO" id="GO:0005524">
    <property type="term" value="F:ATP binding"/>
    <property type="evidence" value="ECO:0007669"/>
    <property type="project" value="UniProtKB-KW"/>
</dbReference>
<reference evidence="16" key="3">
    <citation type="submission" date="2025-04" db="UniProtKB">
        <authorList>
            <consortium name="RefSeq"/>
        </authorList>
    </citation>
    <scope>IDENTIFICATION</scope>
    <source>
        <strain evidence="16">CBS 781.70</strain>
    </source>
</reference>
<dbReference type="CDD" id="cd00776">
    <property type="entry name" value="AsxRS_core"/>
    <property type="match status" value="1"/>
</dbReference>
<evidence type="ECO:0000256" key="3">
    <source>
        <dbReference type="ARBA" id="ARBA00012841"/>
    </source>
</evidence>
<dbReference type="HAMAP" id="MF_02075">
    <property type="entry name" value="Asp_tRNA_synth_type2"/>
    <property type="match status" value="1"/>
</dbReference>
<comment type="similarity">
    <text evidence="2">Belongs to the class-II aminoacyl-tRNA synthetase family. Type 2 subfamily.</text>
</comment>
<comment type="catalytic activity">
    <reaction evidence="11">
        <text>tRNA(Asp) + L-aspartate + ATP = L-aspartyl-tRNA(Asp) + AMP + diphosphate</text>
        <dbReference type="Rhea" id="RHEA:19649"/>
        <dbReference type="Rhea" id="RHEA-COMP:9660"/>
        <dbReference type="Rhea" id="RHEA-COMP:9678"/>
        <dbReference type="ChEBI" id="CHEBI:29991"/>
        <dbReference type="ChEBI" id="CHEBI:30616"/>
        <dbReference type="ChEBI" id="CHEBI:33019"/>
        <dbReference type="ChEBI" id="CHEBI:78442"/>
        <dbReference type="ChEBI" id="CHEBI:78516"/>
        <dbReference type="ChEBI" id="CHEBI:456215"/>
        <dbReference type="EC" id="6.1.1.12"/>
    </reaction>
</comment>
<dbReference type="GO" id="GO:0005829">
    <property type="term" value="C:cytosol"/>
    <property type="evidence" value="ECO:0007669"/>
    <property type="project" value="TreeGrafter"/>
</dbReference>
<evidence type="ECO:0000256" key="1">
    <source>
        <dbReference type="ARBA" id="ARBA00004496"/>
    </source>
</evidence>
<name>A0A6G1FW96_9PEZI</name>
<dbReference type="PANTHER" id="PTHR43450:SF1">
    <property type="entry name" value="ASPARTATE--TRNA LIGASE, CYTOPLASMIC"/>
    <property type="match status" value="1"/>
</dbReference>
<dbReference type="GO" id="GO:0004815">
    <property type="term" value="F:aspartate-tRNA ligase activity"/>
    <property type="evidence" value="ECO:0007669"/>
    <property type="project" value="UniProtKB-EC"/>
</dbReference>
<dbReference type="NCBIfam" id="NF003483">
    <property type="entry name" value="PRK05159.1"/>
    <property type="match status" value="1"/>
</dbReference>
<evidence type="ECO:0000256" key="11">
    <source>
        <dbReference type="ARBA" id="ARBA00047904"/>
    </source>
</evidence>
<keyword evidence="4" id="KW-0963">Cytoplasm</keyword>
<dbReference type="GeneID" id="54420541"/>
<dbReference type="SUPFAM" id="SSF55681">
    <property type="entry name" value="Class II aaRS and biotin synthetases"/>
    <property type="match status" value="1"/>
</dbReference>
<evidence type="ECO:0000256" key="8">
    <source>
        <dbReference type="ARBA" id="ARBA00022917"/>
    </source>
</evidence>
<keyword evidence="7" id="KW-0067">ATP-binding</keyword>
<evidence type="ECO:0000259" key="13">
    <source>
        <dbReference type="PROSITE" id="PS50862"/>
    </source>
</evidence>
<dbReference type="InterPro" id="IPR045864">
    <property type="entry name" value="aa-tRNA-synth_II/BPL/LPL"/>
</dbReference>
<dbReference type="GO" id="GO:0003723">
    <property type="term" value="F:RNA binding"/>
    <property type="evidence" value="ECO:0007669"/>
    <property type="project" value="TreeGrafter"/>
</dbReference>
<keyword evidence="9 14" id="KW-0030">Aminoacyl-tRNA synthetase</keyword>
<dbReference type="GO" id="GO:0017101">
    <property type="term" value="C:aminoacyl-tRNA synthetase multienzyme complex"/>
    <property type="evidence" value="ECO:0007669"/>
    <property type="project" value="TreeGrafter"/>
</dbReference>
<dbReference type="InterPro" id="IPR002312">
    <property type="entry name" value="Asp/Asn-tRNA-synth_IIb"/>
</dbReference>
<dbReference type="SUPFAM" id="SSF50249">
    <property type="entry name" value="Nucleic acid-binding proteins"/>
    <property type="match status" value="1"/>
</dbReference>
<dbReference type="Pfam" id="PF00152">
    <property type="entry name" value="tRNA-synt_2"/>
    <property type="match status" value="1"/>
</dbReference>
<evidence type="ECO:0000256" key="9">
    <source>
        <dbReference type="ARBA" id="ARBA00023146"/>
    </source>
</evidence>
<protein>
    <recommendedName>
        <fullName evidence="3">aspartate--tRNA ligase</fullName>
        <ecNumber evidence="3">6.1.1.12</ecNumber>
    </recommendedName>
    <alternativeName>
        <fullName evidence="10">Aspartyl-tRNA synthetase</fullName>
    </alternativeName>
</protein>
<feature type="compositionally biased region" description="Low complexity" evidence="12">
    <location>
        <begin position="30"/>
        <end position="41"/>
    </location>
</feature>
<evidence type="ECO:0000256" key="5">
    <source>
        <dbReference type="ARBA" id="ARBA00022598"/>
    </source>
</evidence>
<evidence type="ECO:0000256" key="4">
    <source>
        <dbReference type="ARBA" id="ARBA00022490"/>
    </source>
</evidence>
<dbReference type="PANTHER" id="PTHR43450">
    <property type="entry name" value="ASPARTYL-TRNA SYNTHETASE"/>
    <property type="match status" value="1"/>
</dbReference>
<reference evidence="14 16" key="1">
    <citation type="submission" date="2020-01" db="EMBL/GenBank/DDBJ databases">
        <authorList>
            <consortium name="DOE Joint Genome Institute"/>
            <person name="Haridas S."/>
            <person name="Albert R."/>
            <person name="Binder M."/>
            <person name="Bloem J."/>
            <person name="Labutti K."/>
            <person name="Salamov A."/>
            <person name="Andreopoulos B."/>
            <person name="Baker S.E."/>
            <person name="Barry K."/>
            <person name="Bills G."/>
            <person name="Bluhm B.H."/>
            <person name="Cannon C."/>
            <person name="Castanera R."/>
            <person name="Culley D.E."/>
            <person name="Daum C."/>
            <person name="Ezra D."/>
            <person name="Gonzalez J.B."/>
            <person name="Henrissat B."/>
            <person name="Kuo A."/>
            <person name="Liang C."/>
            <person name="Lipzen A."/>
            <person name="Lutzoni F."/>
            <person name="Magnuson J."/>
            <person name="Mondo S."/>
            <person name="Nolan M."/>
            <person name="Ohm R."/>
            <person name="Pangilinan J."/>
            <person name="Park H.-J."/>
            <person name="Ramirez L."/>
            <person name="Alfaro M."/>
            <person name="Sun H."/>
            <person name="Tritt A."/>
            <person name="Yoshinaga Y."/>
            <person name="Zwiers L.-H."/>
            <person name="Turgeon B.G."/>
            <person name="Goodwin S.B."/>
            <person name="Spatafora J.W."/>
            <person name="Crous P.W."/>
            <person name="Grigoriev I.V."/>
        </authorList>
    </citation>
    <scope>NUCLEOTIDE SEQUENCE</scope>
    <source>
        <strain evidence="14 16">CBS 781.70</strain>
    </source>
</reference>
<dbReference type="PRINTS" id="PR01042">
    <property type="entry name" value="TRNASYNTHASP"/>
</dbReference>
<evidence type="ECO:0000256" key="10">
    <source>
        <dbReference type="ARBA" id="ARBA00033155"/>
    </source>
</evidence>
<dbReference type="InterPro" id="IPR004523">
    <property type="entry name" value="Asp-tRNA_synthase_2"/>
</dbReference>
<comment type="subcellular location">
    <subcellularLocation>
        <location evidence="1">Cytoplasm</location>
    </subcellularLocation>
</comment>
<keyword evidence="15" id="KW-1185">Reference proteome</keyword>
<dbReference type="InterPro" id="IPR012340">
    <property type="entry name" value="NA-bd_OB-fold"/>
</dbReference>
<evidence type="ECO:0000256" key="6">
    <source>
        <dbReference type="ARBA" id="ARBA00022741"/>
    </source>
</evidence>
<dbReference type="FunFam" id="3.30.930.10:FF:000013">
    <property type="entry name" value="Aspartate--tRNA ligase, cytoplasmic"/>
    <property type="match status" value="1"/>
</dbReference>
<sequence>MADEADKGPSKNALKKAAKEAEKAAKKAAKAATAQQQQAAEPEIPVEQLAEYFGELALAGPLNVPAPTTTLEKLPASGEVILRAAVYNARKQSAKLVFLNLRQGLSSIQAVLFANTPETKAMVKWAANIPVASIVLVHGEVKASPEKIASATIDDRELHITNIHVVSRAVERLPIQVEDAERPIPADDAPVQETKEGERPILSLPARLNNRVIDLKAIPNKAIFRIRHGIVSLFQEHLTSKGFVGIQTPKLIPTASEGGSNVFEVTYFDRKAYLAQSPQLYKQMVIASGFERVFEVGPVFRAENSNTSRHLTEFTGLDMEMEFDEDYHDVITTLENLMLFIFKGLNTTYKRETELLQGMYGVEPFKLPEEGQVPRLKYPEAIAMLREAGEELGDYDDLTTPQEKHLGRLVLAKYNTDFYVLDKFPTSVRPFYTMPDPENPKYSNSYDFFMRGQEILSGAQRIHDAPFLRKRMAAMDPPVPEKGAEAYIEAFEYGCSRHGGGGIGLERIVTFWLGLPNIRMATLFPRDPQRIAP</sequence>
<dbReference type="RefSeq" id="XP_033531806.1">
    <property type="nucleotide sequence ID" value="XM_033679971.1"/>
</dbReference>
<evidence type="ECO:0000256" key="12">
    <source>
        <dbReference type="SAM" id="MobiDB-lite"/>
    </source>
</evidence>
<proteinExistence type="inferred from homology"/>
<accession>A0A6G1FW96</accession>
<evidence type="ECO:0000313" key="14">
    <source>
        <dbReference type="EMBL" id="KAF1810175.1"/>
    </source>
</evidence>
<keyword evidence="6" id="KW-0547">Nucleotide-binding</keyword>
<gene>
    <name evidence="14 16" type="ORF">P152DRAFT_460676</name>
</gene>
<dbReference type="EC" id="6.1.1.12" evidence="3"/>
<evidence type="ECO:0000313" key="15">
    <source>
        <dbReference type="Proteomes" id="UP000504638"/>
    </source>
</evidence>
<dbReference type="InterPro" id="IPR004365">
    <property type="entry name" value="NA-bd_OB_tRNA"/>
</dbReference>
<feature type="region of interest" description="Disordered" evidence="12">
    <location>
        <begin position="1"/>
        <end position="42"/>
    </location>
</feature>
<dbReference type="Gene3D" id="3.30.930.10">
    <property type="entry name" value="Bira Bifunctional Protein, Domain 2"/>
    <property type="match status" value="1"/>
</dbReference>
<dbReference type="GO" id="GO:0006422">
    <property type="term" value="P:aspartyl-tRNA aminoacylation"/>
    <property type="evidence" value="ECO:0007669"/>
    <property type="project" value="InterPro"/>
</dbReference>
<organism evidence="14">
    <name type="scientific">Eremomyces bilateralis CBS 781.70</name>
    <dbReference type="NCBI Taxonomy" id="1392243"/>
    <lineage>
        <taxon>Eukaryota</taxon>
        <taxon>Fungi</taxon>
        <taxon>Dikarya</taxon>
        <taxon>Ascomycota</taxon>
        <taxon>Pezizomycotina</taxon>
        <taxon>Dothideomycetes</taxon>
        <taxon>Dothideomycetes incertae sedis</taxon>
        <taxon>Eremomycetales</taxon>
        <taxon>Eremomycetaceae</taxon>
        <taxon>Eremomyces</taxon>
    </lineage>
</organism>
<dbReference type="OrthoDB" id="372395at2759"/>
<dbReference type="Pfam" id="PF01336">
    <property type="entry name" value="tRNA_anti-codon"/>
    <property type="match status" value="1"/>
</dbReference>
<dbReference type="PROSITE" id="PS50862">
    <property type="entry name" value="AA_TRNA_LIGASE_II"/>
    <property type="match status" value="1"/>
</dbReference>
<dbReference type="Gene3D" id="2.40.50.140">
    <property type="entry name" value="Nucleic acid-binding proteins"/>
    <property type="match status" value="1"/>
</dbReference>
<keyword evidence="8" id="KW-0648">Protein biosynthesis</keyword>
<dbReference type="Proteomes" id="UP000504638">
    <property type="component" value="Unplaced"/>
</dbReference>
<dbReference type="CDD" id="cd04320">
    <property type="entry name" value="AspRS_cyto_N"/>
    <property type="match status" value="1"/>
</dbReference>
<dbReference type="InterPro" id="IPR004364">
    <property type="entry name" value="Aa-tRNA-synt_II"/>
</dbReference>
<evidence type="ECO:0000313" key="16">
    <source>
        <dbReference type="RefSeq" id="XP_033531806.1"/>
    </source>
</evidence>
<feature type="domain" description="Aminoacyl-transfer RNA synthetases class-II family profile" evidence="13">
    <location>
        <begin position="224"/>
        <end position="525"/>
    </location>
</feature>
<dbReference type="NCBIfam" id="TIGR00458">
    <property type="entry name" value="aspS_nondisc"/>
    <property type="match status" value="1"/>
</dbReference>
<dbReference type="AlphaFoldDB" id="A0A6G1FW96"/>
<dbReference type="EMBL" id="ML975167">
    <property type="protein sequence ID" value="KAF1810175.1"/>
    <property type="molecule type" value="Genomic_DNA"/>
</dbReference>
<keyword evidence="5" id="KW-0436">Ligase</keyword>
<reference evidence="16" key="2">
    <citation type="submission" date="2020-04" db="EMBL/GenBank/DDBJ databases">
        <authorList>
            <consortium name="NCBI Genome Project"/>
        </authorList>
    </citation>
    <scope>NUCLEOTIDE SEQUENCE</scope>
    <source>
        <strain evidence="16">CBS 781.70</strain>
    </source>
</reference>
<dbReference type="InterPro" id="IPR006195">
    <property type="entry name" value="aa-tRNA-synth_II"/>
</dbReference>
<evidence type="ECO:0000256" key="2">
    <source>
        <dbReference type="ARBA" id="ARBA00005312"/>
    </source>
</evidence>
<evidence type="ECO:0000256" key="7">
    <source>
        <dbReference type="ARBA" id="ARBA00022840"/>
    </source>
</evidence>